<dbReference type="EMBL" id="JACEIK010012065">
    <property type="protein sequence ID" value="MCE3216020.1"/>
    <property type="molecule type" value="Genomic_DNA"/>
</dbReference>
<protein>
    <recommendedName>
        <fullName evidence="4">Aminotransferase-like plant mobile domain-containing protein</fullName>
    </recommendedName>
</protein>
<keyword evidence="1" id="KW-0175">Coiled coil</keyword>
<comment type="caution">
    <text evidence="2">The sequence shown here is derived from an EMBL/GenBank/DDBJ whole genome shotgun (WGS) entry which is preliminary data.</text>
</comment>
<evidence type="ECO:0008006" key="4">
    <source>
        <dbReference type="Google" id="ProtNLM"/>
    </source>
</evidence>
<reference evidence="2 3" key="1">
    <citation type="journal article" date="2021" name="BMC Genomics">
        <title>Datura genome reveals duplications of psychoactive alkaloid biosynthetic genes and high mutation rate following tissue culture.</title>
        <authorList>
            <person name="Rajewski A."/>
            <person name="Carter-House D."/>
            <person name="Stajich J."/>
            <person name="Litt A."/>
        </authorList>
    </citation>
    <scope>NUCLEOTIDE SEQUENCE [LARGE SCALE GENOMIC DNA]</scope>
    <source>
        <strain evidence="2">AR-01</strain>
    </source>
</reference>
<name>A0ABS8WVA5_DATST</name>
<evidence type="ECO:0000313" key="2">
    <source>
        <dbReference type="EMBL" id="MCE3216020.1"/>
    </source>
</evidence>
<keyword evidence="3" id="KW-1185">Reference proteome</keyword>
<dbReference type="PANTHER" id="PTHR36607">
    <property type="entry name" value="1,2-DIHYDROXY-3-KETO-5-METHYLTHIOPENTENE DIOXYGENASE 4"/>
    <property type="match status" value="1"/>
</dbReference>
<accession>A0ABS8WVA5</accession>
<proteinExistence type="predicted"/>
<sequence length="426" mass="48825">MEGGTTKAPHHRYTNIASPLPSLGHRIVRGDIRWGEIVVFEGEYHHIPGYWEWTEDTLGRSQEVLVTTDIYDAVYASLFTYNRNSDILGSFYEEVIPDATELTCVDAKDQRYIPRFCVSAYDNRSASLDKGLRYWRICVLHRSMSHATFPPVTPDVKKLFADDYMTWWSKTHGNFLDNYFQILVDAPGPISTKISEGESTSSHKDRCWKKVRSSNKSGDEELVVLEIPDNIDSPSRTLTVPFKEESGEFVSSPNPIKLSSAGKIEKEETSICHDGVRARPSSNLHKHPTAAVSVFDGKKVRSTLHDKDMEATRKELSITARERLSNSMFEEHDKIEKVSFIRQSLREVREEIEKLRQKEKDLKVLLEATEKEIEEAKLGVSTIEKDFDACNDANLLNDDDLTDLEQKRERLEALRQYLINYKLCLD</sequence>
<evidence type="ECO:0000256" key="1">
    <source>
        <dbReference type="SAM" id="Coils"/>
    </source>
</evidence>
<evidence type="ECO:0000313" key="3">
    <source>
        <dbReference type="Proteomes" id="UP000823775"/>
    </source>
</evidence>
<dbReference type="PANTHER" id="PTHR36607:SF23">
    <property type="entry name" value="AMINOTRANSFERASE-LIKE PLANT MOBILE DOMAIN-CONTAINING PROTEIN"/>
    <property type="match status" value="1"/>
</dbReference>
<organism evidence="2 3">
    <name type="scientific">Datura stramonium</name>
    <name type="common">Jimsonweed</name>
    <name type="synonym">Common thornapple</name>
    <dbReference type="NCBI Taxonomy" id="4076"/>
    <lineage>
        <taxon>Eukaryota</taxon>
        <taxon>Viridiplantae</taxon>
        <taxon>Streptophyta</taxon>
        <taxon>Embryophyta</taxon>
        <taxon>Tracheophyta</taxon>
        <taxon>Spermatophyta</taxon>
        <taxon>Magnoliopsida</taxon>
        <taxon>eudicotyledons</taxon>
        <taxon>Gunneridae</taxon>
        <taxon>Pentapetalae</taxon>
        <taxon>asterids</taxon>
        <taxon>lamiids</taxon>
        <taxon>Solanales</taxon>
        <taxon>Solanaceae</taxon>
        <taxon>Solanoideae</taxon>
        <taxon>Datureae</taxon>
        <taxon>Datura</taxon>
    </lineage>
</organism>
<feature type="coiled-coil region" evidence="1">
    <location>
        <begin position="338"/>
        <end position="386"/>
    </location>
</feature>
<dbReference type="Proteomes" id="UP000823775">
    <property type="component" value="Unassembled WGS sequence"/>
</dbReference>
<gene>
    <name evidence="2" type="ORF">HAX54_004479</name>
</gene>